<gene>
    <name evidence="2" type="ORF">AKO1_012890</name>
</gene>
<dbReference type="Gene3D" id="3.30.530.20">
    <property type="match status" value="1"/>
</dbReference>
<dbReference type="Pfam" id="PF01852">
    <property type="entry name" value="START"/>
    <property type="match status" value="1"/>
</dbReference>
<evidence type="ECO:0000259" key="1">
    <source>
        <dbReference type="PROSITE" id="PS50848"/>
    </source>
</evidence>
<dbReference type="GO" id="GO:0005737">
    <property type="term" value="C:cytoplasm"/>
    <property type="evidence" value="ECO:0007669"/>
    <property type="project" value="UniProtKB-ARBA"/>
</dbReference>
<dbReference type="SUPFAM" id="SSF55961">
    <property type="entry name" value="Bet v1-like"/>
    <property type="match status" value="1"/>
</dbReference>
<dbReference type="CDD" id="cd00177">
    <property type="entry name" value="START"/>
    <property type="match status" value="1"/>
</dbReference>
<dbReference type="InterPro" id="IPR051213">
    <property type="entry name" value="START_lipid_transfer"/>
</dbReference>
<dbReference type="PANTHER" id="PTHR19308">
    <property type="entry name" value="PHOSPHATIDYLCHOLINE TRANSFER PROTEIN"/>
    <property type="match status" value="1"/>
</dbReference>
<sequence>MQPTDDVQCLDLSKAKLEEAKRDLATLNGWELVQSESGISGYKIDVPNDANKKVKGGGIIKTKLSPKEYLEWFFSYLIDEEKRKAFDPLCNKREVVYENKPNELKIYHVQYTSPSMMVSHRDTVMQIQFFHEDNASYSIGVEVDHPSLPQSPSGYVRMKNKLNCMMAKKKNDGELEVWNISHFDPSGYVPAWIVNAQAVGEASMFLVKVKQAAEAQN</sequence>
<protein>
    <recommendedName>
        <fullName evidence="1">START domain-containing protein</fullName>
    </recommendedName>
</protein>
<dbReference type="InterPro" id="IPR002913">
    <property type="entry name" value="START_lipid-bd_dom"/>
</dbReference>
<dbReference type="PROSITE" id="PS50848">
    <property type="entry name" value="START"/>
    <property type="match status" value="1"/>
</dbReference>
<dbReference type="EMBL" id="JAOPGA020000732">
    <property type="protein sequence ID" value="KAL0481121.1"/>
    <property type="molecule type" value="Genomic_DNA"/>
</dbReference>
<dbReference type="InterPro" id="IPR023393">
    <property type="entry name" value="START-like_dom_sf"/>
</dbReference>
<name>A0AAW2YUK5_9EUKA</name>
<accession>A0AAW2YUK5</accession>
<proteinExistence type="predicted"/>
<feature type="domain" description="START" evidence="1">
    <location>
        <begin position="28"/>
        <end position="217"/>
    </location>
</feature>
<dbReference type="GO" id="GO:0008289">
    <property type="term" value="F:lipid binding"/>
    <property type="evidence" value="ECO:0007669"/>
    <property type="project" value="InterPro"/>
</dbReference>
<keyword evidence="3" id="KW-1185">Reference proteome</keyword>
<dbReference type="Proteomes" id="UP001431209">
    <property type="component" value="Unassembled WGS sequence"/>
</dbReference>
<evidence type="ECO:0000313" key="3">
    <source>
        <dbReference type="Proteomes" id="UP001431209"/>
    </source>
</evidence>
<evidence type="ECO:0000313" key="2">
    <source>
        <dbReference type="EMBL" id="KAL0481121.1"/>
    </source>
</evidence>
<organism evidence="2 3">
    <name type="scientific">Acrasis kona</name>
    <dbReference type="NCBI Taxonomy" id="1008807"/>
    <lineage>
        <taxon>Eukaryota</taxon>
        <taxon>Discoba</taxon>
        <taxon>Heterolobosea</taxon>
        <taxon>Tetramitia</taxon>
        <taxon>Eutetramitia</taxon>
        <taxon>Acrasidae</taxon>
        <taxon>Acrasis</taxon>
    </lineage>
</organism>
<dbReference type="PANTHER" id="PTHR19308:SF56">
    <property type="entry name" value="START DOMAIN-CONTAINING PROTEIN"/>
    <property type="match status" value="1"/>
</dbReference>
<comment type="caution">
    <text evidence="2">The sequence shown here is derived from an EMBL/GenBank/DDBJ whole genome shotgun (WGS) entry which is preliminary data.</text>
</comment>
<reference evidence="2 3" key="1">
    <citation type="submission" date="2024-03" db="EMBL/GenBank/DDBJ databases">
        <title>The Acrasis kona genome and developmental transcriptomes reveal deep origins of eukaryotic multicellular pathways.</title>
        <authorList>
            <person name="Sheikh S."/>
            <person name="Fu C.-J."/>
            <person name="Brown M.W."/>
            <person name="Baldauf S.L."/>
        </authorList>
    </citation>
    <scope>NUCLEOTIDE SEQUENCE [LARGE SCALE GENOMIC DNA]</scope>
    <source>
        <strain evidence="2 3">ATCC MYA-3509</strain>
    </source>
</reference>
<dbReference type="AlphaFoldDB" id="A0AAW2YUK5"/>